<reference evidence="1 2" key="1">
    <citation type="journal article" date="2024" name="BMC Genomics">
        <title>De novo assembly and annotation of Popillia japonica's genome with initial clues to its potential as an invasive pest.</title>
        <authorList>
            <person name="Cucini C."/>
            <person name="Boschi S."/>
            <person name="Funari R."/>
            <person name="Cardaioli E."/>
            <person name="Iannotti N."/>
            <person name="Marturano G."/>
            <person name="Paoli F."/>
            <person name="Bruttini M."/>
            <person name="Carapelli A."/>
            <person name="Frati F."/>
            <person name="Nardi F."/>
        </authorList>
    </citation>
    <scope>NUCLEOTIDE SEQUENCE [LARGE SCALE GENOMIC DNA]</scope>
    <source>
        <strain evidence="1">DMR45628</strain>
    </source>
</reference>
<dbReference type="EMBL" id="JASPKY010000444">
    <property type="protein sequence ID" value="KAK9696678.1"/>
    <property type="molecule type" value="Genomic_DNA"/>
</dbReference>
<proteinExistence type="predicted"/>
<dbReference type="AlphaFoldDB" id="A0AAW1J1E3"/>
<evidence type="ECO:0000313" key="2">
    <source>
        <dbReference type="Proteomes" id="UP001458880"/>
    </source>
</evidence>
<sequence length="203" mass="23697">MELKRGNTDLRQQKTLINENNYQNKTYADATKWNFNDTHGEKQAIVLDQIEPQKSVFNTVINKQKRRKPQLNTTHGTATNIELKGSVRYAHLHMYGLEPTTTEADITNYLSAKGINNTKLEKLKSKHPEEYASYKLSVPFEMLEEAKKPEEKLKSKHPEEYASYKLSVPFEMLEEAKKPELWPSGVRLNRFLEQIWKKSQQKT</sequence>
<dbReference type="Proteomes" id="UP001458880">
    <property type="component" value="Unassembled WGS sequence"/>
</dbReference>
<protein>
    <submittedName>
        <fullName evidence="1">Uncharacterized protein</fullName>
    </submittedName>
</protein>
<comment type="caution">
    <text evidence="1">The sequence shown here is derived from an EMBL/GenBank/DDBJ whole genome shotgun (WGS) entry which is preliminary data.</text>
</comment>
<gene>
    <name evidence="1" type="ORF">QE152_g31443</name>
</gene>
<organism evidence="1 2">
    <name type="scientific">Popillia japonica</name>
    <name type="common">Japanese beetle</name>
    <dbReference type="NCBI Taxonomy" id="7064"/>
    <lineage>
        <taxon>Eukaryota</taxon>
        <taxon>Metazoa</taxon>
        <taxon>Ecdysozoa</taxon>
        <taxon>Arthropoda</taxon>
        <taxon>Hexapoda</taxon>
        <taxon>Insecta</taxon>
        <taxon>Pterygota</taxon>
        <taxon>Neoptera</taxon>
        <taxon>Endopterygota</taxon>
        <taxon>Coleoptera</taxon>
        <taxon>Polyphaga</taxon>
        <taxon>Scarabaeiformia</taxon>
        <taxon>Scarabaeidae</taxon>
        <taxon>Rutelinae</taxon>
        <taxon>Popillia</taxon>
    </lineage>
</organism>
<name>A0AAW1J1E3_POPJA</name>
<keyword evidence="2" id="KW-1185">Reference proteome</keyword>
<evidence type="ECO:0000313" key="1">
    <source>
        <dbReference type="EMBL" id="KAK9696678.1"/>
    </source>
</evidence>
<accession>A0AAW1J1E3</accession>